<name>F2ECV2_HORVV</name>
<proteinExistence type="evidence at transcript level"/>
<dbReference type="EMBL" id="AK373977">
    <property type="protein sequence ID" value="BAK05174.1"/>
    <property type="molecule type" value="mRNA"/>
</dbReference>
<accession>F2ECV2</accession>
<evidence type="ECO:0000256" key="1">
    <source>
        <dbReference type="SAM" id="SignalP"/>
    </source>
</evidence>
<feature type="signal peptide" evidence="1">
    <location>
        <begin position="1"/>
        <end position="24"/>
    </location>
</feature>
<feature type="chain" id="PRO_5003277977" evidence="1">
    <location>
        <begin position="25"/>
        <end position="64"/>
    </location>
</feature>
<evidence type="ECO:0000313" key="2">
    <source>
        <dbReference type="EMBL" id="BAK05174.1"/>
    </source>
</evidence>
<reference evidence="2" key="1">
    <citation type="journal article" date="2011" name="Plant Physiol.">
        <title>Comprehensive sequence analysis of 24,783 barley full-length cDNAs derived from 12 clone libraries.</title>
        <authorList>
            <person name="Matsumoto T."/>
            <person name="Tanaka T."/>
            <person name="Sakai H."/>
            <person name="Amano N."/>
            <person name="Kanamori H."/>
            <person name="Kurita K."/>
            <person name="Kikuta A."/>
            <person name="Kamiya K."/>
            <person name="Yamamoto M."/>
            <person name="Ikawa H."/>
            <person name="Fujii N."/>
            <person name="Hori K."/>
            <person name="Itoh T."/>
            <person name="Sato K."/>
        </authorList>
    </citation>
    <scope>NUCLEOTIDE SEQUENCE</scope>
    <source>
        <tissue evidence="2">Flower</tissue>
    </source>
</reference>
<sequence>MLPAKNIMLAASLVMDVLLQSLDAVPISWTPQQCRFPGHTRAGYLLGGTVVATWNRILLDGIML</sequence>
<organism evidence="2">
    <name type="scientific">Hordeum vulgare subsp. vulgare</name>
    <name type="common">Domesticated barley</name>
    <dbReference type="NCBI Taxonomy" id="112509"/>
    <lineage>
        <taxon>Eukaryota</taxon>
        <taxon>Viridiplantae</taxon>
        <taxon>Streptophyta</taxon>
        <taxon>Embryophyta</taxon>
        <taxon>Tracheophyta</taxon>
        <taxon>Spermatophyta</taxon>
        <taxon>Magnoliopsida</taxon>
        <taxon>Liliopsida</taxon>
        <taxon>Poales</taxon>
        <taxon>Poaceae</taxon>
        <taxon>BOP clade</taxon>
        <taxon>Pooideae</taxon>
        <taxon>Triticodae</taxon>
        <taxon>Triticeae</taxon>
        <taxon>Hordeinae</taxon>
        <taxon>Hordeum</taxon>
    </lineage>
</organism>
<protein>
    <submittedName>
        <fullName evidence="2">Predicted protein</fullName>
    </submittedName>
</protein>
<keyword evidence="1" id="KW-0732">Signal</keyword>
<dbReference type="AlphaFoldDB" id="F2ECV2"/>